<dbReference type="InterPro" id="IPR010839">
    <property type="entry name" value="AtuA_N"/>
</dbReference>
<organism evidence="2 3">
    <name type="scientific">Ramlibacter lithotrophicus</name>
    <dbReference type="NCBI Taxonomy" id="2606681"/>
    <lineage>
        <taxon>Bacteria</taxon>
        <taxon>Pseudomonadati</taxon>
        <taxon>Pseudomonadota</taxon>
        <taxon>Betaproteobacteria</taxon>
        <taxon>Burkholderiales</taxon>
        <taxon>Comamonadaceae</taxon>
        <taxon>Ramlibacter</taxon>
    </lineage>
</organism>
<proteinExistence type="predicted"/>
<dbReference type="RefSeq" id="WP_168106554.1">
    <property type="nucleotide sequence ID" value="NZ_VTOX01000002.1"/>
</dbReference>
<dbReference type="EMBL" id="VTOX01000002">
    <property type="protein sequence ID" value="NKE65433.1"/>
    <property type="molecule type" value="Genomic_DNA"/>
</dbReference>
<feature type="domain" description="Acyclic terpene utilisation N-terminal" evidence="1">
    <location>
        <begin position="104"/>
        <end position="197"/>
    </location>
</feature>
<evidence type="ECO:0000259" key="1">
    <source>
        <dbReference type="Pfam" id="PF07287"/>
    </source>
</evidence>
<dbReference type="Pfam" id="PF07287">
    <property type="entry name" value="AtuA"/>
    <property type="match status" value="2"/>
</dbReference>
<dbReference type="AlphaFoldDB" id="A0A7X6DE85"/>
<dbReference type="Proteomes" id="UP000521868">
    <property type="component" value="Unassembled WGS sequence"/>
</dbReference>
<gene>
    <name evidence="2" type="ORF">RAMLITH_06330</name>
</gene>
<keyword evidence="3" id="KW-1185">Reference proteome</keyword>
<reference evidence="2 3" key="1">
    <citation type="journal article" date="2020" name="Nature">
        <title>Bacterial chemolithoautotrophy via manganese oxidation.</title>
        <authorList>
            <person name="Yu H."/>
            <person name="Leadbetter J.R."/>
        </authorList>
    </citation>
    <scope>NUCLEOTIDE SEQUENCE [LARGE SCALE GENOMIC DNA]</scope>
    <source>
        <strain evidence="2 3">RBP-1</strain>
    </source>
</reference>
<sequence>MNAVRKLLARRPSALRILSASGQLGYGIPEQALQAGLARRPDFIGCDMGSVDPGPAYLGSGAMATSPAVTRKDLALVLKAARSLDVPLILGTAGTSGAAPHLDATLEMIRAIAREEGMHFRMASIRADIPAARVAKALEASELTALGGSLPVTRADIESCTHIVGQMGIAPFQRAFELDPDVIIAGRACDTAIFAAIPQALGFDMGSVMHMAKIVECTSICCEPGGRDAMLATLDAEGFDLESMNPERRATPLSVAAHSLYEQADPLTFTEPDGTLNVGDAKYTALDERRTRVTGATWQEAARCTIKVEGSAPVGHRAVLVAATVDPKVIARLRTLMVDVEKTTRGLVSGNYQIHPRLYGLDGVVALGRDEPATQPREVGIVVEVIADSAALAMAAAKTFKQFLLHSGFPGRLSTGGNIAFPFTPPELAAGAAYRYALYHVMPADDAADLFPVSVEDI</sequence>
<accession>A0A7X6DE85</accession>
<name>A0A7X6DE85_9BURK</name>
<protein>
    <submittedName>
        <fullName evidence="2">DUF1446 domain-containing protein</fullName>
    </submittedName>
</protein>
<feature type="domain" description="Acyclic terpene utilisation N-terminal" evidence="1">
    <location>
        <begin position="251"/>
        <end position="406"/>
    </location>
</feature>
<evidence type="ECO:0000313" key="3">
    <source>
        <dbReference type="Proteomes" id="UP000521868"/>
    </source>
</evidence>
<evidence type="ECO:0000313" key="2">
    <source>
        <dbReference type="EMBL" id="NKE65433.1"/>
    </source>
</evidence>
<comment type="caution">
    <text evidence="2">The sequence shown here is derived from an EMBL/GenBank/DDBJ whole genome shotgun (WGS) entry which is preliminary data.</text>
</comment>